<protein>
    <submittedName>
        <fullName evidence="2">Uncharacterized protein</fullName>
    </submittedName>
</protein>
<dbReference type="EMBL" id="CAJNOM010000712">
    <property type="protein sequence ID" value="CAF1547974.1"/>
    <property type="molecule type" value="Genomic_DNA"/>
</dbReference>
<dbReference type="EMBL" id="CAJNOI010001126">
    <property type="protein sequence ID" value="CAF1385264.1"/>
    <property type="molecule type" value="Genomic_DNA"/>
</dbReference>
<evidence type="ECO:0000256" key="1">
    <source>
        <dbReference type="SAM" id="SignalP"/>
    </source>
</evidence>
<organism evidence="2 5">
    <name type="scientific">Adineta steineri</name>
    <dbReference type="NCBI Taxonomy" id="433720"/>
    <lineage>
        <taxon>Eukaryota</taxon>
        <taxon>Metazoa</taxon>
        <taxon>Spiralia</taxon>
        <taxon>Gnathifera</taxon>
        <taxon>Rotifera</taxon>
        <taxon>Eurotatoria</taxon>
        <taxon>Bdelloidea</taxon>
        <taxon>Adinetida</taxon>
        <taxon>Adinetidae</taxon>
        <taxon>Adineta</taxon>
    </lineage>
</organism>
<keyword evidence="1" id="KW-0732">Signal</keyword>
<gene>
    <name evidence="2" type="ORF">BJG266_LOCUS36802</name>
    <name evidence="3" type="ORF">QVE165_LOCUS46836</name>
</gene>
<sequence length="136" mass="15219">MKFVYRSFLYLLFVVIRILYCFTPDQSSFDAYGIKLAANDILLVESLASDSSFFVRFSPYNYSLSCTIPYNNSNEYIYSVAVHSSATYNDPIGFVFIGINMDTDIPFLGSLTYNGIIGPAFLDAVNSSVKAKFPCN</sequence>
<feature type="signal peptide" evidence="1">
    <location>
        <begin position="1"/>
        <end position="21"/>
    </location>
</feature>
<dbReference type="OrthoDB" id="10046089at2759"/>
<evidence type="ECO:0000313" key="3">
    <source>
        <dbReference type="EMBL" id="CAF1547974.1"/>
    </source>
</evidence>
<accession>A0A815K1Q2</accession>
<proteinExistence type="predicted"/>
<evidence type="ECO:0000313" key="4">
    <source>
        <dbReference type="Proteomes" id="UP000663832"/>
    </source>
</evidence>
<dbReference type="Proteomes" id="UP000663877">
    <property type="component" value="Unassembled WGS sequence"/>
</dbReference>
<evidence type="ECO:0000313" key="2">
    <source>
        <dbReference type="EMBL" id="CAF1385264.1"/>
    </source>
</evidence>
<feature type="chain" id="PRO_5036227993" evidence="1">
    <location>
        <begin position="22"/>
        <end position="136"/>
    </location>
</feature>
<name>A0A815K1Q2_9BILA</name>
<reference evidence="2" key="1">
    <citation type="submission" date="2021-02" db="EMBL/GenBank/DDBJ databases">
        <authorList>
            <person name="Nowell W R."/>
        </authorList>
    </citation>
    <scope>NUCLEOTIDE SEQUENCE</scope>
</reference>
<feature type="non-terminal residue" evidence="2">
    <location>
        <position position="136"/>
    </location>
</feature>
<keyword evidence="4" id="KW-1185">Reference proteome</keyword>
<comment type="caution">
    <text evidence="2">The sequence shown here is derived from an EMBL/GenBank/DDBJ whole genome shotgun (WGS) entry which is preliminary data.</text>
</comment>
<dbReference type="AlphaFoldDB" id="A0A815K1Q2"/>
<dbReference type="Proteomes" id="UP000663832">
    <property type="component" value="Unassembled WGS sequence"/>
</dbReference>
<evidence type="ECO:0000313" key="5">
    <source>
        <dbReference type="Proteomes" id="UP000663877"/>
    </source>
</evidence>